<proteinExistence type="predicted"/>
<reference evidence="1" key="1">
    <citation type="submission" date="2013-11" db="EMBL/GenBank/DDBJ databases">
        <title>Draft genome sequence and annotation of the entomopathogenic bacteria, Xenorhabdus cabanillasi strain JM26 and Xenorhabdus szentirmai strain DSM 16338.</title>
        <authorList>
            <person name="Gualtieri M."/>
            <person name="Ogier J.C."/>
            <person name="Pages S."/>
            <person name="Givaudan A."/>
            <person name="Gaudriault S."/>
        </authorList>
    </citation>
    <scope>NUCLEOTIDE SEQUENCE [LARGE SCALE GENOMIC DNA]</scope>
    <source>
        <strain evidence="1">DSM 16338</strain>
    </source>
</reference>
<dbReference type="AlphaFoldDB" id="W1IRK5"/>
<organism evidence="1 2">
    <name type="scientific">Xenorhabdus szentirmaii DSM 16338</name>
    <dbReference type="NCBI Taxonomy" id="1427518"/>
    <lineage>
        <taxon>Bacteria</taxon>
        <taxon>Pseudomonadati</taxon>
        <taxon>Pseudomonadota</taxon>
        <taxon>Gammaproteobacteria</taxon>
        <taxon>Enterobacterales</taxon>
        <taxon>Morganellaceae</taxon>
        <taxon>Xenorhabdus</taxon>
    </lineage>
</organism>
<keyword evidence="2" id="KW-1185">Reference proteome</keyword>
<comment type="caution">
    <text evidence="1">The sequence shown here is derived from an EMBL/GenBank/DDBJ whole genome shotgun (WGS) entry which is preliminary data.</text>
</comment>
<dbReference type="Proteomes" id="UP000019202">
    <property type="component" value="Unassembled WGS sequence"/>
</dbReference>
<protein>
    <submittedName>
        <fullName evidence="1">Uncharacterized protein</fullName>
    </submittedName>
</protein>
<gene>
    <name evidence="1" type="ORF">XSR1_100107</name>
</gene>
<evidence type="ECO:0000313" key="2">
    <source>
        <dbReference type="Proteomes" id="UP000019202"/>
    </source>
</evidence>
<dbReference type="EMBL" id="CBXF010000002">
    <property type="protein sequence ID" value="CDL81064.1"/>
    <property type="molecule type" value="Genomic_DNA"/>
</dbReference>
<sequence>MDKITLKMTYFKPNGKFYADGEFNAPIAYPATLTKSLHHFGSLSNNFGER</sequence>
<dbReference type="OrthoDB" id="2990364at2"/>
<name>W1IRK5_9GAMM</name>
<dbReference type="RefSeq" id="WP_156935846.1">
    <property type="nucleotide sequence ID" value="NZ_CAWLWS010000002.1"/>
</dbReference>
<accession>W1IRK5</accession>
<evidence type="ECO:0000313" key="1">
    <source>
        <dbReference type="EMBL" id="CDL81064.1"/>
    </source>
</evidence>
<dbReference type="STRING" id="1427518.XSR1_100107"/>